<dbReference type="Gene3D" id="1.10.150.20">
    <property type="entry name" value="5' to 3' exonuclease, C-terminal subdomain"/>
    <property type="match status" value="1"/>
</dbReference>
<dbReference type="InterPro" id="IPR010996">
    <property type="entry name" value="HHH_MUS81"/>
</dbReference>
<dbReference type="PIRSF" id="PIRSF005047">
    <property type="entry name" value="UCP005047_YshC"/>
    <property type="match status" value="1"/>
</dbReference>
<dbReference type="SMART" id="SM00481">
    <property type="entry name" value="POLIIIAc"/>
    <property type="match status" value="1"/>
</dbReference>
<dbReference type="InterPro" id="IPR003141">
    <property type="entry name" value="Pol/His_phosphatase_N"/>
</dbReference>
<dbReference type="InterPro" id="IPR047967">
    <property type="entry name" value="PolX_PHP"/>
</dbReference>
<dbReference type="InterPro" id="IPR022311">
    <property type="entry name" value="PolX-like"/>
</dbReference>
<evidence type="ECO:0000313" key="2">
    <source>
        <dbReference type="EMBL" id="SDX03609.1"/>
    </source>
</evidence>
<dbReference type="CDD" id="cd07436">
    <property type="entry name" value="PHP_PolX"/>
    <property type="match status" value="1"/>
</dbReference>
<reference evidence="2 3" key="1">
    <citation type="submission" date="2016-10" db="EMBL/GenBank/DDBJ databases">
        <authorList>
            <person name="Varghese N."/>
            <person name="Submissions S."/>
        </authorList>
    </citation>
    <scope>NUCLEOTIDE SEQUENCE [LARGE SCALE GENOMIC DNA]</scope>
    <source>
        <strain evidence="2 3">DSM 25353</strain>
    </source>
</reference>
<dbReference type="RefSeq" id="WP_092723931.1">
    <property type="nucleotide sequence ID" value="NZ_FNNO01000008.1"/>
</dbReference>
<dbReference type="SUPFAM" id="SSF47802">
    <property type="entry name" value="DNA polymerase beta, N-terminal domain-like"/>
    <property type="match status" value="1"/>
</dbReference>
<dbReference type="PANTHER" id="PTHR36928">
    <property type="entry name" value="PHOSPHATASE YCDX-RELATED"/>
    <property type="match status" value="1"/>
</dbReference>
<gene>
    <name evidence="2" type="ORF">SAMN05444410_108100</name>
</gene>
<name>A0A8X8IFN1_9BACT</name>
<dbReference type="InterPro" id="IPR004013">
    <property type="entry name" value="PHP_dom"/>
</dbReference>
<proteinExistence type="predicted"/>
<protein>
    <submittedName>
        <fullName evidence="2">DNA polymerase (Family 10)</fullName>
    </submittedName>
</protein>
<dbReference type="InterPro" id="IPR050243">
    <property type="entry name" value="PHP_phosphatase"/>
</dbReference>
<dbReference type="Gene3D" id="1.10.150.110">
    <property type="entry name" value="DNA polymerase beta, N-terminal domain-like"/>
    <property type="match status" value="1"/>
</dbReference>
<dbReference type="Pfam" id="PF14520">
    <property type="entry name" value="HHH_5"/>
    <property type="match status" value="1"/>
</dbReference>
<evidence type="ECO:0000313" key="3">
    <source>
        <dbReference type="Proteomes" id="UP000198711"/>
    </source>
</evidence>
<feature type="domain" description="Polymerase/histidinol phosphatase N-terminal" evidence="1">
    <location>
        <begin position="320"/>
        <end position="399"/>
    </location>
</feature>
<dbReference type="Pfam" id="PF14716">
    <property type="entry name" value="HHH_8"/>
    <property type="match status" value="1"/>
</dbReference>
<comment type="caution">
    <text evidence="2">The sequence shown here is derived from an EMBL/GenBank/DDBJ whole genome shotgun (WGS) entry which is preliminary data.</text>
</comment>
<dbReference type="PANTHER" id="PTHR36928:SF1">
    <property type="entry name" value="PHOSPHATASE YCDX-RELATED"/>
    <property type="match status" value="1"/>
</dbReference>
<organism evidence="2 3">
    <name type="scientific">Hydrobacter penzbergensis</name>
    <dbReference type="NCBI Taxonomy" id="1235997"/>
    <lineage>
        <taxon>Bacteria</taxon>
        <taxon>Pseudomonadati</taxon>
        <taxon>Bacteroidota</taxon>
        <taxon>Chitinophagia</taxon>
        <taxon>Chitinophagales</taxon>
        <taxon>Chitinophagaceae</taxon>
        <taxon>Hydrobacter</taxon>
    </lineage>
</organism>
<dbReference type="Gene3D" id="3.20.20.140">
    <property type="entry name" value="Metal-dependent hydrolases"/>
    <property type="match status" value="1"/>
</dbReference>
<dbReference type="Pfam" id="PF02811">
    <property type="entry name" value="PHP"/>
    <property type="match status" value="1"/>
</dbReference>
<accession>A0A8X8IFN1</accession>
<keyword evidence="3" id="KW-1185">Reference proteome</keyword>
<dbReference type="InterPro" id="IPR016195">
    <property type="entry name" value="Pol/histidinol_Pase-like"/>
</dbReference>
<sequence length="558" mass="63170">MNNASIADNFSLLSKLMDIHGDNSFKAKSYAIAAFNIEKLPMELEGLPHDKIFALKGIGDSLGKRIVEQLETGQLSTLNEYLAKTPPGVLEMLNIKGIGPKKISTIWKELEIENLGELLYACNENRLLLYRGFGEKTQQNIKESIEFYFGSLGSYLYQQIESYAQAVDAKLKNVFKGQAFLFTGEYRRQLEIIDTLEWVTTVPMNTLRDFFTKLGFDILKEEGDYLSCKGKENVTLGFYCCQQEALYSCLFRTSCSENFLEAWTNTTQWNAQQAYVSEETIFSEAGMAFIPAFRREQANVIEQARNNNLSELIQPTDITAIIHCHSKWSDGASPLEDMAQAAIDQGYQYLVISDHSKSAFYASGLNEERILAQHQQIDELNEKLTPFKIFKSIESDILNDGNLDYSPEVLNSFDIVIGSIHSNLKMPEEKAMMRLMNAIANPYTSILGHMTGRLLLSRSGYPVDHKTIIEACAQHHVVIELNAHPRRLDIDWRWIEYALEKGVLISINPDAHAVEGYADCRYGVLVAQKAGLTKEQNLSSFSLAAFENFVIEQKRKRN</sequence>
<dbReference type="AlphaFoldDB" id="A0A8X8IFN1"/>
<dbReference type="GO" id="GO:0005829">
    <property type="term" value="C:cytosol"/>
    <property type="evidence" value="ECO:0007669"/>
    <property type="project" value="TreeGrafter"/>
</dbReference>
<dbReference type="Proteomes" id="UP000198711">
    <property type="component" value="Unassembled WGS sequence"/>
</dbReference>
<evidence type="ECO:0000259" key="1">
    <source>
        <dbReference type="SMART" id="SM00481"/>
    </source>
</evidence>
<dbReference type="SUPFAM" id="SSF89550">
    <property type="entry name" value="PHP domain-like"/>
    <property type="match status" value="1"/>
</dbReference>
<dbReference type="EMBL" id="FNNO01000008">
    <property type="protein sequence ID" value="SDX03609.1"/>
    <property type="molecule type" value="Genomic_DNA"/>
</dbReference>
<dbReference type="GO" id="GO:0042578">
    <property type="term" value="F:phosphoric ester hydrolase activity"/>
    <property type="evidence" value="ECO:0007669"/>
    <property type="project" value="TreeGrafter"/>
</dbReference>
<dbReference type="GO" id="GO:0008270">
    <property type="term" value="F:zinc ion binding"/>
    <property type="evidence" value="ECO:0007669"/>
    <property type="project" value="TreeGrafter"/>
</dbReference>
<dbReference type="InterPro" id="IPR027421">
    <property type="entry name" value="DNA_pol_lamdba_lyase_dom_sf"/>
</dbReference>